<dbReference type="EMBL" id="FOHB01000002">
    <property type="protein sequence ID" value="SES02265.1"/>
    <property type="molecule type" value="Genomic_DNA"/>
</dbReference>
<comment type="similarity">
    <text evidence="1">Belongs to the RNA polymerase-binding protein RbpA family.</text>
</comment>
<dbReference type="STRING" id="587636.SAMN05216199_1825"/>
<dbReference type="RefSeq" id="WP_091757321.1">
    <property type="nucleotide sequence ID" value="NZ_FOHB01000002.1"/>
</dbReference>
<dbReference type="OrthoDB" id="3618415at2"/>
<dbReference type="GO" id="GO:0001000">
    <property type="term" value="F:bacterial-type RNA polymerase core enzyme binding"/>
    <property type="evidence" value="ECO:0007669"/>
    <property type="project" value="UniProtKB-UniRule"/>
</dbReference>
<feature type="binding site" evidence="1">
    <location>
        <position position="38"/>
    </location>
    <ligand>
        <name>Zn(2+)</name>
        <dbReference type="ChEBI" id="CHEBI:29105"/>
    </ligand>
</feature>
<keyword evidence="1" id="KW-0804">Transcription</keyword>
<accession>A0A1H9TYD4</accession>
<dbReference type="InterPro" id="IPR038638">
    <property type="entry name" value="RbpA_sf"/>
</dbReference>
<evidence type="ECO:0000313" key="3">
    <source>
        <dbReference type="Proteomes" id="UP000199019"/>
    </source>
</evidence>
<keyword evidence="1" id="KW-0479">Metal-binding</keyword>
<comment type="subunit">
    <text evidence="1">Forms a complex with the RNAP catalytic core and with free principal sigma factors.</text>
</comment>
<keyword evidence="1" id="KW-0862">Zinc</keyword>
<evidence type="ECO:0000256" key="1">
    <source>
        <dbReference type="HAMAP-Rule" id="MF_01483"/>
    </source>
</evidence>
<feature type="binding site" evidence="1">
    <location>
        <position position="58"/>
    </location>
    <ligand>
        <name>Zn(2+)</name>
        <dbReference type="ChEBI" id="CHEBI:29105"/>
    </ligand>
</feature>
<keyword evidence="3" id="KW-1185">Reference proteome</keyword>
<protein>
    <recommendedName>
        <fullName evidence="1">RNA polymerase-binding protein RbpA</fullName>
    </recommendedName>
</protein>
<comment type="function">
    <text evidence="1">Binds to RNA polymerase (RNAP), stimulating transcription from principal, but not alternative sigma factor promoters.</text>
</comment>
<dbReference type="GO" id="GO:0045893">
    <property type="term" value="P:positive regulation of DNA-templated transcription"/>
    <property type="evidence" value="ECO:0007669"/>
    <property type="project" value="UniProtKB-UniRule"/>
</dbReference>
<proteinExistence type="inferred from homology"/>
<evidence type="ECO:0000313" key="2">
    <source>
        <dbReference type="EMBL" id="SES02265.1"/>
    </source>
</evidence>
<reference evidence="3" key="1">
    <citation type="submission" date="2016-10" db="EMBL/GenBank/DDBJ databases">
        <authorList>
            <person name="Varghese N."/>
            <person name="Submissions S."/>
        </authorList>
    </citation>
    <scope>NUCLEOTIDE SEQUENCE [LARGE SCALE GENOMIC DNA]</scope>
    <source>
        <strain evidence="3">CGMCC 1.6963</strain>
    </source>
</reference>
<dbReference type="HAMAP" id="MF_01483">
    <property type="entry name" value="RbpA"/>
    <property type="match status" value="1"/>
</dbReference>
<feature type="binding site" evidence="1">
    <location>
        <position position="56"/>
    </location>
    <ligand>
        <name>Zn(2+)</name>
        <dbReference type="ChEBI" id="CHEBI:29105"/>
    </ligand>
</feature>
<dbReference type="Gene3D" id="2.20.28.270">
    <property type="entry name" value="RNA polymerase-binding protein A"/>
    <property type="match status" value="1"/>
</dbReference>
<dbReference type="InterPro" id="IPR025182">
    <property type="entry name" value="RNApol-bd_RbpA"/>
</dbReference>
<feature type="binding site" evidence="1">
    <location>
        <position position="34"/>
    </location>
    <ligand>
        <name>Zn(2+)</name>
        <dbReference type="ChEBI" id="CHEBI:29105"/>
    </ligand>
</feature>
<name>A0A1H9TYD4_9MICO</name>
<sequence>MAERSLRGTRLGALSLETDEHVVPSERQITTYECPNGHKIELPFSVEAEIPPTWECRCGAEARLVGGGAEPEAKQVKHQRTHWDMLLERRSIPELEELLEERLALLRASRGEKVKGKRTA</sequence>
<dbReference type="GO" id="GO:0008270">
    <property type="term" value="F:zinc ion binding"/>
    <property type="evidence" value="ECO:0007669"/>
    <property type="project" value="UniProtKB-UniRule"/>
</dbReference>
<dbReference type="Pfam" id="PF13397">
    <property type="entry name" value="RbpA"/>
    <property type="match status" value="1"/>
</dbReference>
<dbReference type="AlphaFoldDB" id="A0A1H9TYD4"/>
<organism evidence="2 3">
    <name type="scientific">Pedococcus cremeus</name>
    <dbReference type="NCBI Taxonomy" id="587636"/>
    <lineage>
        <taxon>Bacteria</taxon>
        <taxon>Bacillati</taxon>
        <taxon>Actinomycetota</taxon>
        <taxon>Actinomycetes</taxon>
        <taxon>Micrococcales</taxon>
        <taxon>Intrasporangiaceae</taxon>
        <taxon>Pedococcus</taxon>
    </lineage>
</organism>
<comment type="cofactor">
    <cofactor evidence="1">
        <name>Zn(2+)</name>
        <dbReference type="ChEBI" id="CHEBI:29105"/>
    </cofactor>
    <text evidence="1">Bind 1 Zn(2+) per subunit.</text>
</comment>
<gene>
    <name evidence="1" type="primary">rbpA</name>
    <name evidence="2" type="ORF">SAMN05216199_1825</name>
</gene>
<dbReference type="Proteomes" id="UP000199019">
    <property type="component" value="Unassembled WGS sequence"/>
</dbReference>
<keyword evidence="1" id="KW-0805">Transcription regulation</keyword>